<dbReference type="InterPro" id="IPR025661">
    <property type="entry name" value="Pept_asp_AS"/>
</dbReference>
<dbReference type="RefSeq" id="XP_003743816.1">
    <property type="nucleotide sequence ID" value="XM_003743768.2"/>
</dbReference>
<organism evidence="10 11">
    <name type="scientific">Galendromus occidentalis</name>
    <name type="common">western predatory mite</name>
    <dbReference type="NCBI Taxonomy" id="34638"/>
    <lineage>
        <taxon>Eukaryota</taxon>
        <taxon>Metazoa</taxon>
        <taxon>Ecdysozoa</taxon>
        <taxon>Arthropoda</taxon>
        <taxon>Chelicerata</taxon>
        <taxon>Arachnida</taxon>
        <taxon>Acari</taxon>
        <taxon>Parasitiformes</taxon>
        <taxon>Mesostigmata</taxon>
        <taxon>Gamasina</taxon>
        <taxon>Phytoseioidea</taxon>
        <taxon>Phytoseiidae</taxon>
        <taxon>Typhlodrominae</taxon>
        <taxon>Galendromus</taxon>
    </lineage>
</organism>
<keyword evidence="5" id="KW-0865">Zymogen</keyword>
<dbReference type="Proteomes" id="UP000694867">
    <property type="component" value="Unplaced"/>
</dbReference>
<evidence type="ECO:0000259" key="8">
    <source>
        <dbReference type="SMART" id="SM00645"/>
    </source>
</evidence>
<dbReference type="InterPro" id="IPR013201">
    <property type="entry name" value="Prot_inhib_I29"/>
</dbReference>
<dbReference type="GeneID" id="100904469"/>
<dbReference type="SMART" id="SM00848">
    <property type="entry name" value="Inhibitor_I29"/>
    <property type="match status" value="1"/>
</dbReference>
<feature type="signal peptide" evidence="7">
    <location>
        <begin position="1"/>
        <end position="16"/>
    </location>
</feature>
<accession>A0AAJ6QTZ6</accession>
<comment type="similarity">
    <text evidence="1">Belongs to the peptidase C1 family.</text>
</comment>
<dbReference type="SUPFAM" id="SSF54001">
    <property type="entry name" value="Cysteine proteinases"/>
    <property type="match status" value="1"/>
</dbReference>
<evidence type="ECO:0000256" key="2">
    <source>
        <dbReference type="ARBA" id="ARBA00022670"/>
    </source>
</evidence>
<feature type="chain" id="PRO_5042615566" evidence="7">
    <location>
        <begin position="17"/>
        <end position="332"/>
    </location>
</feature>
<keyword evidence="6" id="KW-1015">Disulfide bond</keyword>
<dbReference type="Gene3D" id="3.90.70.10">
    <property type="entry name" value="Cysteine proteinases"/>
    <property type="match status" value="1"/>
</dbReference>
<feature type="domain" description="Peptidase C1A papain C-terminal" evidence="8">
    <location>
        <begin position="112"/>
        <end position="330"/>
    </location>
</feature>
<sequence>MKPFIVACLLVAAARADPGVVQAKWSAFKAQHDKTYEAHEEDLRLSNFLQATVEIEEHNARYHAGEVSYMLGHNAYSDLSASEFKSKMLGKKRMSMEGRNFTEVPAASMPSIPRSVDWRDKGIVTTPKNQESCGSCYSFGVLGVVESAIAQSTGRIVDLAEQQIVDCSYNYQGEMNSGCNGGHEVVVMDFVSQRGVVLENSYSYRSGQSNHHYSCQKSTGTYGRNLKYREVKPNDEQKLAEAIAQYGTLVMSISGENRDFQMYRGGIYDNPNCSKQVDHVISVVGYGSENGKDFWIVKNSWGTTWGENGFGRVRRGVNMCGVVSDSSWSISV</sequence>
<evidence type="ECO:0000256" key="6">
    <source>
        <dbReference type="ARBA" id="ARBA00023157"/>
    </source>
</evidence>
<evidence type="ECO:0000256" key="4">
    <source>
        <dbReference type="ARBA" id="ARBA00022807"/>
    </source>
</evidence>
<evidence type="ECO:0000313" key="11">
    <source>
        <dbReference type="RefSeq" id="XP_003743816.1"/>
    </source>
</evidence>
<dbReference type="PROSITE" id="PS00640">
    <property type="entry name" value="THIOL_PROTEASE_ASN"/>
    <property type="match status" value="1"/>
</dbReference>
<evidence type="ECO:0000256" key="3">
    <source>
        <dbReference type="ARBA" id="ARBA00022801"/>
    </source>
</evidence>
<gene>
    <name evidence="11" type="primary">LOC100904469</name>
</gene>
<protein>
    <submittedName>
        <fullName evidence="11">Mexicain</fullName>
    </submittedName>
</protein>
<proteinExistence type="inferred from homology"/>
<dbReference type="InterPro" id="IPR038765">
    <property type="entry name" value="Papain-like_cys_pep_sf"/>
</dbReference>
<evidence type="ECO:0000256" key="1">
    <source>
        <dbReference type="ARBA" id="ARBA00008455"/>
    </source>
</evidence>
<name>A0AAJ6QTZ6_9ACAR</name>
<evidence type="ECO:0000313" key="10">
    <source>
        <dbReference type="Proteomes" id="UP000694867"/>
    </source>
</evidence>
<evidence type="ECO:0000256" key="7">
    <source>
        <dbReference type="SAM" id="SignalP"/>
    </source>
</evidence>
<dbReference type="Pfam" id="PF08246">
    <property type="entry name" value="Inhibitor_I29"/>
    <property type="match status" value="1"/>
</dbReference>
<reference evidence="11" key="1">
    <citation type="submission" date="2025-08" db="UniProtKB">
        <authorList>
            <consortium name="RefSeq"/>
        </authorList>
    </citation>
    <scope>IDENTIFICATION</scope>
</reference>
<keyword evidence="2" id="KW-0645">Protease</keyword>
<dbReference type="GO" id="GO:0008234">
    <property type="term" value="F:cysteine-type peptidase activity"/>
    <property type="evidence" value="ECO:0007669"/>
    <property type="project" value="UniProtKB-KW"/>
</dbReference>
<evidence type="ECO:0000259" key="9">
    <source>
        <dbReference type="SMART" id="SM00848"/>
    </source>
</evidence>
<dbReference type="InterPro" id="IPR013128">
    <property type="entry name" value="Peptidase_C1A"/>
</dbReference>
<dbReference type="KEGG" id="goe:100904469"/>
<dbReference type="GO" id="GO:0006508">
    <property type="term" value="P:proteolysis"/>
    <property type="evidence" value="ECO:0007669"/>
    <property type="project" value="UniProtKB-KW"/>
</dbReference>
<dbReference type="Pfam" id="PF00112">
    <property type="entry name" value="Peptidase_C1"/>
    <property type="match status" value="1"/>
</dbReference>
<keyword evidence="3" id="KW-0378">Hydrolase</keyword>
<dbReference type="InterPro" id="IPR000169">
    <property type="entry name" value="Pept_cys_AS"/>
</dbReference>
<feature type="domain" description="Cathepsin propeptide inhibitor" evidence="9">
    <location>
        <begin position="25"/>
        <end position="84"/>
    </location>
</feature>
<dbReference type="FunFam" id="3.90.70.10:FF:000332">
    <property type="entry name" value="Cathepsin L1"/>
    <property type="match status" value="1"/>
</dbReference>
<dbReference type="AlphaFoldDB" id="A0AAJ6QTZ6"/>
<dbReference type="PRINTS" id="PR00705">
    <property type="entry name" value="PAPAIN"/>
</dbReference>
<keyword evidence="7" id="KW-0732">Signal</keyword>
<dbReference type="InterPro" id="IPR000668">
    <property type="entry name" value="Peptidase_C1A_C"/>
</dbReference>
<dbReference type="InterPro" id="IPR039417">
    <property type="entry name" value="Peptidase_C1A_papain-like"/>
</dbReference>
<dbReference type="CDD" id="cd02248">
    <property type="entry name" value="Peptidase_C1A"/>
    <property type="match status" value="1"/>
</dbReference>
<dbReference type="PANTHER" id="PTHR12411">
    <property type="entry name" value="CYSTEINE PROTEASE FAMILY C1-RELATED"/>
    <property type="match status" value="1"/>
</dbReference>
<dbReference type="PROSITE" id="PS00139">
    <property type="entry name" value="THIOL_PROTEASE_CYS"/>
    <property type="match status" value="1"/>
</dbReference>
<keyword evidence="10" id="KW-1185">Reference proteome</keyword>
<evidence type="ECO:0000256" key="5">
    <source>
        <dbReference type="ARBA" id="ARBA00023145"/>
    </source>
</evidence>
<keyword evidence="4" id="KW-0788">Thiol protease</keyword>
<dbReference type="SMART" id="SM00645">
    <property type="entry name" value="Pept_C1"/>
    <property type="match status" value="1"/>
</dbReference>